<organism evidence="2 3">
    <name type="scientific">Penicillium nordicum</name>
    <dbReference type="NCBI Taxonomy" id="229535"/>
    <lineage>
        <taxon>Eukaryota</taxon>
        <taxon>Fungi</taxon>
        <taxon>Dikarya</taxon>
        <taxon>Ascomycota</taxon>
        <taxon>Pezizomycotina</taxon>
        <taxon>Eurotiomycetes</taxon>
        <taxon>Eurotiomycetidae</taxon>
        <taxon>Eurotiales</taxon>
        <taxon>Aspergillaceae</taxon>
        <taxon>Penicillium</taxon>
    </lineage>
</organism>
<protein>
    <submittedName>
        <fullName evidence="2">Uncharacterized protein</fullName>
    </submittedName>
</protein>
<evidence type="ECO:0000313" key="2">
    <source>
        <dbReference type="EMBL" id="KOS36479.1"/>
    </source>
</evidence>
<proteinExistence type="predicted"/>
<dbReference type="AlphaFoldDB" id="A0A0N0RXB8"/>
<feature type="compositionally biased region" description="Polar residues" evidence="1">
    <location>
        <begin position="16"/>
        <end position="38"/>
    </location>
</feature>
<sequence>MDSEARPQDKEGTMGGTRTSPTLSQASQLFHLSKSSPFLHTANAREMLSPGAIPPSPKKLPIRRKEAGSDTSNSTSDSAVRPR</sequence>
<keyword evidence="3" id="KW-1185">Reference proteome</keyword>
<dbReference type="EMBL" id="LHQQ01000447">
    <property type="protein sequence ID" value="KOS36479.1"/>
    <property type="molecule type" value="Genomic_DNA"/>
</dbReference>
<evidence type="ECO:0000256" key="1">
    <source>
        <dbReference type="SAM" id="MobiDB-lite"/>
    </source>
</evidence>
<comment type="caution">
    <text evidence="2">The sequence shown here is derived from an EMBL/GenBank/DDBJ whole genome shotgun (WGS) entry which is preliminary data.</text>
</comment>
<dbReference type="Proteomes" id="UP000037696">
    <property type="component" value="Unassembled WGS sequence"/>
</dbReference>
<evidence type="ECO:0000313" key="3">
    <source>
        <dbReference type="Proteomes" id="UP000037696"/>
    </source>
</evidence>
<feature type="compositionally biased region" description="Polar residues" evidence="1">
    <location>
        <begin position="69"/>
        <end position="83"/>
    </location>
</feature>
<accession>A0A0N0RXB8</accession>
<reference evidence="2 3" key="1">
    <citation type="submission" date="2015-08" db="EMBL/GenBank/DDBJ databases">
        <title>Genome sequencing of Penicillium nordicum.</title>
        <authorList>
            <person name="Nguyen H.D."/>
            <person name="Seifert K.A."/>
        </authorList>
    </citation>
    <scope>NUCLEOTIDE SEQUENCE [LARGE SCALE GENOMIC DNA]</scope>
    <source>
        <strain evidence="2 3">DAOMC 185683</strain>
    </source>
</reference>
<name>A0A0N0RXB8_9EURO</name>
<feature type="compositionally biased region" description="Basic and acidic residues" evidence="1">
    <location>
        <begin position="1"/>
        <end position="12"/>
    </location>
</feature>
<gene>
    <name evidence="2" type="ORF">ACN38_g12774</name>
</gene>
<feature type="region of interest" description="Disordered" evidence="1">
    <location>
        <begin position="1"/>
        <end position="83"/>
    </location>
</feature>